<gene>
    <name evidence="2" type="ORF">MOV08_01055</name>
</gene>
<evidence type="ECO:0008006" key="4">
    <source>
        <dbReference type="Google" id="ProtNLM"/>
    </source>
</evidence>
<dbReference type="Proteomes" id="UP001218629">
    <property type="component" value="Chromosome"/>
</dbReference>
<keyword evidence="1" id="KW-0812">Transmembrane</keyword>
<keyword evidence="1" id="KW-0472">Membrane</keyword>
<name>A0ABY8A3A1_9ACTN</name>
<proteinExistence type="predicted"/>
<organism evidence="2 3">
    <name type="scientific">Streptomyces yunnanensis</name>
    <dbReference type="NCBI Taxonomy" id="156453"/>
    <lineage>
        <taxon>Bacteria</taxon>
        <taxon>Bacillati</taxon>
        <taxon>Actinomycetota</taxon>
        <taxon>Actinomycetes</taxon>
        <taxon>Kitasatosporales</taxon>
        <taxon>Streptomycetaceae</taxon>
        <taxon>Streptomyces</taxon>
    </lineage>
</organism>
<evidence type="ECO:0000256" key="1">
    <source>
        <dbReference type="SAM" id="Phobius"/>
    </source>
</evidence>
<keyword evidence="3" id="KW-1185">Reference proteome</keyword>
<evidence type="ECO:0000313" key="2">
    <source>
        <dbReference type="EMBL" id="WEB38037.1"/>
    </source>
</evidence>
<keyword evidence="1" id="KW-1133">Transmembrane helix</keyword>
<reference evidence="2 3" key="1">
    <citation type="submission" date="2022-03" db="EMBL/GenBank/DDBJ databases">
        <title>Streptomyces yunnanensis P86,complete genome.</title>
        <authorList>
            <person name="Chen S."/>
            <person name="Zhang Q."/>
        </authorList>
    </citation>
    <scope>NUCLEOTIDE SEQUENCE [LARGE SCALE GENOMIC DNA]</scope>
    <source>
        <strain evidence="2 3">P86</strain>
    </source>
</reference>
<protein>
    <recommendedName>
        <fullName evidence="4">Transmembrane protein</fullName>
    </recommendedName>
</protein>
<dbReference type="RefSeq" id="WP_275305782.1">
    <property type="nucleotide sequence ID" value="NZ_CP095749.1"/>
</dbReference>
<evidence type="ECO:0000313" key="3">
    <source>
        <dbReference type="Proteomes" id="UP001218629"/>
    </source>
</evidence>
<accession>A0ABY8A3A1</accession>
<dbReference type="EMBL" id="CP095749">
    <property type="protein sequence ID" value="WEB38037.1"/>
    <property type="molecule type" value="Genomic_DNA"/>
</dbReference>
<feature type="transmembrane region" description="Helical" evidence="1">
    <location>
        <begin position="20"/>
        <end position="47"/>
    </location>
</feature>
<sequence length="56" mass="5740">MTGHDWDDDADYASAVGCTWTLVVVSVLCVLLVVGVIFAVCAGFIGLRGVLAIIGG</sequence>